<proteinExistence type="predicted"/>
<organism evidence="1">
    <name type="scientific">Arion vulgaris</name>
    <dbReference type="NCBI Taxonomy" id="1028688"/>
    <lineage>
        <taxon>Eukaryota</taxon>
        <taxon>Metazoa</taxon>
        <taxon>Spiralia</taxon>
        <taxon>Lophotrochozoa</taxon>
        <taxon>Mollusca</taxon>
        <taxon>Gastropoda</taxon>
        <taxon>Heterobranchia</taxon>
        <taxon>Euthyneura</taxon>
        <taxon>Panpulmonata</taxon>
        <taxon>Eupulmonata</taxon>
        <taxon>Stylommatophora</taxon>
        <taxon>Helicina</taxon>
        <taxon>Arionoidea</taxon>
        <taxon>Arionidae</taxon>
        <taxon>Arion</taxon>
    </lineage>
</organism>
<dbReference type="AlphaFoldDB" id="A0A0B7BD27"/>
<accession>A0A0B7BD27</accession>
<name>A0A0B7BD27_9EUPU</name>
<gene>
    <name evidence="1" type="primary">ORF174422</name>
    <name evidence="2" type="synonym">ORF174429</name>
</gene>
<dbReference type="EMBL" id="HACG01043178">
    <property type="protein sequence ID" value="CEK90043.1"/>
    <property type="molecule type" value="Transcribed_RNA"/>
</dbReference>
<sequence length="49" mass="5382">MKFVMKTSVKSHFVVTCNKGGQWGLQDNHKKFDNGGSGGYRGVDMFGIS</sequence>
<evidence type="ECO:0000313" key="1">
    <source>
        <dbReference type="EMBL" id="CEK90040.1"/>
    </source>
</evidence>
<evidence type="ECO:0000313" key="2">
    <source>
        <dbReference type="EMBL" id="CEK90043.1"/>
    </source>
</evidence>
<reference evidence="1" key="1">
    <citation type="submission" date="2014-12" db="EMBL/GenBank/DDBJ databases">
        <title>Insight into the proteome of Arion vulgaris.</title>
        <authorList>
            <person name="Aradska J."/>
            <person name="Bulat T."/>
            <person name="Smidak R."/>
            <person name="Sarate P."/>
            <person name="Gangsoo J."/>
            <person name="Sialana F."/>
            <person name="Bilban M."/>
            <person name="Lubec G."/>
        </authorList>
    </citation>
    <scope>NUCLEOTIDE SEQUENCE</scope>
    <source>
        <tissue evidence="1">Skin</tissue>
    </source>
</reference>
<protein>
    <submittedName>
        <fullName evidence="1">Uncharacterized protein</fullName>
    </submittedName>
</protein>
<dbReference type="EMBL" id="HACG01043175">
    <property type="protein sequence ID" value="CEK90040.1"/>
    <property type="molecule type" value="Transcribed_RNA"/>
</dbReference>